<geneLocation type="plasmid" evidence="1 2">
    <name>pBPHY02</name>
</geneLocation>
<dbReference type="EMBL" id="CP001046">
    <property type="protein sequence ID" value="ACC76325.1"/>
    <property type="molecule type" value="Genomic_DNA"/>
</dbReference>
<reference evidence="2" key="1">
    <citation type="journal article" date="2014" name="Stand. Genomic Sci.">
        <title>Complete genome sequence of Burkholderia phymatum STM815(T), a broad host range and efficient nitrogen-fixing symbiont of Mimosa species.</title>
        <authorList>
            <person name="Moulin L."/>
            <person name="Klonowska A."/>
            <person name="Caroline B."/>
            <person name="Booth K."/>
            <person name="Vriezen J.A."/>
            <person name="Melkonian R."/>
            <person name="James E.K."/>
            <person name="Young J.P."/>
            <person name="Bena G."/>
            <person name="Hauser L."/>
            <person name="Land M."/>
            <person name="Kyrpides N."/>
            <person name="Bruce D."/>
            <person name="Chain P."/>
            <person name="Copeland A."/>
            <person name="Pitluck S."/>
            <person name="Woyke T."/>
            <person name="Lizotte-Waniewski M."/>
            <person name="Bristow J."/>
            <person name="Riley M."/>
        </authorList>
    </citation>
    <scope>NUCLEOTIDE SEQUENCE [LARGE SCALE GENOMIC DNA]</scope>
    <source>
        <strain evidence="2">DSM 17167 / CIP 108236 / LMG 21445 / STM815</strain>
        <plasmid evidence="2">Plasmid pBPHY02</plasmid>
    </source>
</reference>
<proteinExistence type="predicted"/>
<dbReference type="Proteomes" id="UP000001192">
    <property type="component" value="Plasmid pBPHY02"/>
</dbReference>
<evidence type="ECO:0000313" key="1">
    <source>
        <dbReference type="EMBL" id="ACC76325.1"/>
    </source>
</evidence>
<dbReference type="AlphaFoldDB" id="B2JXG7"/>
<keyword evidence="1" id="KW-0614">Plasmid</keyword>
<protein>
    <submittedName>
        <fullName evidence="1">Uncharacterized protein</fullName>
    </submittedName>
</protein>
<evidence type="ECO:0000313" key="2">
    <source>
        <dbReference type="Proteomes" id="UP000001192"/>
    </source>
</evidence>
<name>B2JXG7_PARP8</name>
<keyword evidence="2" id="KW-1185">Reference proteome</keyword>
<accession>B2JXG7</accession>
<sequence>MLYGVGDERDCAVARIACFVVGRVLDAWSLENPRCHLAACILVAMHLPDSVDRVPQPCIGNSAMCVALPVSRRGRRIVQLPVAVRHRDPLWNSTDMTHRSAASQLLTLLIALRG</sequence>
<gene>
    <name evidence="1" type="ordered locus">Bphy_7340</name>
</gene>
<dbReference type="HOGENOM" id="CLU_2116400_0_0_4"/>
<dbReference type="KEGG" id="bph:Bphy_7340"/>
<organism evidence="1 2">
    <name type="scientific">Paraburkholderia phymatum (strain DSM 17167 / CIP 108236 / LMG 21445 / STM815)</name>
    <name type="common">Burkholderia phymatum</name>
    <dbReference type="NCBI Taxonomy" id="391038"/>
    <lineage>
        <taxon>Bacteria</taxon>
        <taxon>Pseudomonadati</taxon>
        <taxon>Pseudomonadota</taxon>
        <taxon>Betaproteobacteria</taxon>
        <taxon>Burkholderiales</taxon>
        <taxon>Burkholderiaceae</taxon>
        <taxon>Paraburkholderia</taxon>
    </lineage>
</organism>